<sequence length="219" mass="23934">MPTTRRTDRSSRPGASAPRANRRNKANDEVGARGKLIEATARIMRAEGYAAATSRRVAAEAGVRQALVYYYFPTMDDLFVEVLRNGAEAALTRMRGLLAEDDPLAALWLLNSDPVSTVLNAEFMALANHRKAIGAELKAYAERVRDIETAAVTMVLRANGVDLEQYPPVAISMLIAQTARSLCNESAVGVTQGHEELRAFVQRQLSLLQAPTATPPRRD</sequence>
<organism evidence="5 6">
    <name type="scientific">Mycobacterium europaeum</name>
    <dbReference type="NCBI Taxonomy" id="761804"/>
    <lineage>
        <taxon>Bacteria</taxon>
        <taxon>Bacillati</taxon>
        <taxon>Actinomycetota</taxon>
        <taxon>Actinomycetes</taxon>
        <taxon>Mycobacteriales</taxon>
        <taxon>Mycobacteriaceae</taxon>
        <taxon>Mycobacterium</taxon>
        <taxon>Mycobacterium simiae complex</taxon>
    </lineage>
</organism>
<dbReference type="SUPFAM" id="SSF46689">
    <property type="entry name" value="Homeodomain-like"/>
    <property type="match status" value="1"/>
</dbReference>
<proteinExistence type="predicted"/>
<reference evidence="6" key="1">
    <citation type="submission" date="2015-03" db="EMBL/GenBank/DDBJ databases">
        <authorList>
            <person name="Urmite Genomes"/>
        </authorList>
    </citation>
    <scope>NUCLEOTIDE SEQUENCE [LARGE SCALE GENOMIC DNA]</scope>
    <source>
        <strain evidence="6">CSUR P1344</strain>
    </source>
</reference>
<evidence type="ECO:0000313" key="5">
    <source>
        <dbReference type="EMBL" id="CQD03571.1"/>
    </source>
</evidence>
<evidence type="ECO:0000256" key="2">
    <source>
        <dbReference type="PROSITE-ProRule" id="PRU00335"/>
    </source>
</evidence>
<dbReference type="OrthoDB" id="3474596at2"/>
<evidence type="ECO:0000259" key="4">
    <source>
        <dbReference type="PROSITE" id="PS50977"/>
    </source>
</evidence>
<evidence type="ECO:0000256" key="1">
    <source>
        <dbReference type="ARBA" id="ARBA00023125"/>
    </source>
</evidence>
<evidence type="ECO:0000256" key="3">
    <source>
        <dbReference type="SAM" id="MobiDB-lite"/>
    </source>
</evidence>
<dbReference type="AlphaFoldDB" id="A0A0U1CWX6"/>
<name>A0A0U1CWX6_9MYCO</name>
<evidence type="ECO:0000313" key="6">
    <source>
        <dbReference type="Proteomes" id="UP000199601"/>
    </source>
</evidence>
<dbReference type="InterPro" id="IPR009057">
    <property type="entry name" value="Homeodomain-like_sf"/>
</dbReference>
<dbReference type="GO" id="GO:0003700">
    <property type="term" value="F:DNA-binding transcription factor activity"/>
    <property type="evidence" value="ECO:0007669"/>
    <property type="project" value="TreeGrafter"/>
</dbReference>
<keyword evidence="1 2" id="KW-0238">DNA-binding</keyword>
<protein>
    <submittedName>
        <fullName evidence="5">TetR family transcriptional regulator</fullName>
    </submittedName>
</protein>
<dbReference type="Gene3D" id="1.10.357.10">
    <property type="entry name" value="Tetracycline Repressor, domain 2"/>
    <property type="match status" value="1"/>
</dbReference>
<feature type="region of interest" description="Disordered" evidence="3">
    <location>
        <begin position="1"/>
        <end position="31"/>
    </location>
</feature>
<feature type="DNA-binding region" description="H-T-H motif" evidence="2">
    <location>
        <begin position="53"/>
        <end position="72"/>
    </location>
</feature>
<dbReference type="PRINTS" id="PR00455">
    <property type="entry name" value="HTHTETR"/>
</dbReference>
<dbReference type="Pfam" id="PF00440">
    <property type="entry name" value="TetR_N"/>
    <property type="match status" value="1"/>
</dbReference>
<dbReference type="Proteomes" id="UP000199601">
    <property type="component" value="Unassembled WGS sequence"/>
</dbReference>
<dbReference type="GO" id="GO:0000976">
    <property type="term" value="F:transcription cis-regulatory region binding"/>
    <property type="evidence" value="ECO:0007669"/>
    <property type="project" value="TreeGrafter"/>
</dbReference>
<dbReference type="InterPro" id="IPR001647">
    <property type="entry name" value="HTH_TetR"/>
</dbReference>
<accession>A0A0U1CWX6</accession>
<dbReference type="PROSITE" id="PS50977">
    <property type="entry name" value="HTH_TETR_2"/>
    <property type="match status" value="1"/>
</dbReference>
<dbReference type="EMBL" id="CTEC01000001">
    <property type="protein sequence ID" value="CQD03571.1"/>
    <property type="molecule type" value="Genomic_DNA"/>
</dbReference>
<feature type="compositionally biased region" description="Basic and acidic residues" evidence="3">
    <location>
        <begin position="1"/>
        <end position="11"/>
    </location>
</feature>
<dbReference type="InterPro" id="IPR050109">
    <property type="entry name" value="HTH-type_TetR-like_transc_reg"/>
</dbReference>
<dbReference type="PANTHER" id="PTHR30055:SF226">
    <property type="entry name" value="HTH-TYPE TRANSCRIPTIONAL REGULATOR PKSA"/>
    <property type="match status" value="1"/>
</dbReference>
<dbReference type="PANTHER" id="PTHR30055">
    <property type="entry name" value="HTH-TYPE TRANSCRIPTIONAL REGULATOR RUTR"/>
    <property type="match status" value="1"/>
</dbReference>
<keyword evidence="6" id="KW-1185">Reference proteome</keyword>
<gene>
    <name evidence="5" type="ORF">BN000_00588</name>
</gene>
<feature type="domain" description="HTH tetR-type" evidence="4">
    <location>
        <begin position="30"/>
        <end position="90"/>
    </location>
</feature>